<evidence type="ECO:0000313" key="9">
    <source>
        <dbReference type="Proteomes" id="UP001629953"/>
    </source>
</evidence>
<comment type="cofactor">
    <cofactor evidence="1">
        <name>Mg(2+)</name>
        <dbReference type="ChEBI" id="CHEBI:18420"/>
    </cofactor>
</comment>
<evidence type="ECO:0000256" key="1">
    <source>
        <dbReference type="ARBA" id="ARBA00001946"/>
    </source>
</evidence>
<dbReference type="InterPro" id="IPR053378">
    <property type="entry name" value="Prenyl_diphosphate_synthase"/>
</dbReference>
<dbReference type="PANTHER" id="PTHR43281:SF1">
    <property type="entry name" value="FARNESYL DIPHOSPHATE SYNTHASE"/>
    <property type="match status" value="1"/>
</dbReference>
<evidence type="ECO:0000313" key="8">
    <source>
        <dbReference type="EMBL" id="MFM2486371.1"/>
    </source>
</evidence>
<proteinExistence type="inferred from homology"/>
<protein>
    <submittedName>
        <fullName evidence="8">(2E,6E)-farnesyl diphosphate synthase</fullName>
        <ecNumber evidence="8">2.5.1.10</ecNumber>
    </submittedName>
</protein>
<comment type="caution">
    <text evidence="8">The sequence shown here is derived from an EMBL/GenBank/DDBJ whole genome shotgun (WGS) entry which is preliminary data.</text>
</comment>
<evidence type="ECO:0000256" key="4">
    <source>
        <dbReference type="ARBA" id="ARBA00022723"/>
    </source>
</evidence>
<dbReference type="PROSITE" id="PS00444">
    <property type="entry name" value="POLYPRENYL_SYNTHASE_2"/>
    <property type="match status" value="1"/>
</dbReference>
<dbReference type="SUPFAM" id="SSF48576">
    <property type="entry name" value="Terpenoid synthases"/>
    <property type="match status" value="1"/>
</dbReference>
<dbReference type="Pfam" id="PF00348">
    <property type="entry name" value="polyprenyl_synt"/>
    <property type="match status" value="1"/>
</dbReference>
<keyword evidence="4" id="KW-0479">Metal-binding</keyword>
<evidence type="ECO:0000256" key="2">
    <source>
        <dbReference type="ARBA" id="ARBA00006706"/>
    </source>
</evidence>
<dbReference type="InterPro" id="IPR008949">
    <property type="entry name" value="Isoprenoid_synthase_dom_sf"/>
</dbReference>
<evidence type="ECO:0000256" key="5">
    <source>
        <dbReference type="ARBA" id="ARBA00022842"/>
    </source>
</evidence>
<keyword evidence="5" id="KW-0460">Magnesium</keyword>
<dbReference type="InterPro" id="IPR033749">
    <property type="entry name" value="Polyprenyl_synt_CS"/>
</dbReference>
<dbReference type="GO" id="GO:0004337">
    <property type="term" value="F:(2E,6E)-farnesyl diphosphate synthase activity"/>
    <property type="evidence" value="ECO:0007669"/>
    <property type="project" value="UniProtKB-EC"/>
</dbReference>
<dbReference type="Proteomes" id="UP001629953">
    <property type="component" value="Unassembled WGS sequence"/>
</dbReference>
<name>A0ABW9G9L5_9GAMM</name>
<dbReference type="PANTHER" id="PTHR43281">
    <property type="entry name" value="FARNESYL DIPHOSPHATE SYNTHASE"/>
    <property type="match status" value="1"/>
</dbReference>
<accession>A0ABW9G9L5</accession>
<sequence length="296" mass="32145">MSTCLQISMDSYRSHIDCYLLAQLEELGEQSPRLRDAMRYSLLLGGKRIRPLLVYLVGELVEAPMARLDPVAASIEAIHAYSLVHDDLPAMDNDSLRRGQATCHIAFDEATAILAGDALQTLAFTLLSSASGFNPKAQLSMLKELSIAAGYQGMCAGQAIDIDATGQTQTLAELEAMHRLKTGALIQAAVKLGAIASGIDHPDEQNALARYAQAIGLAFQVRDDVLDIIADTQTLGKPQGSDVQHRKNTYPSLLGLEQAQHKCHTLRLEALHALDALPYNTDKLALLADYIVKRDK</sequence>
<dbReference type="NCBIfam" id="NF045485">
    <property type="entry name" value="FPPsyn"/>
    <property type="match status" value="1"/>
</dbReference>
<keyword evidence="6" id="KW-0414">Isoprene biosynthesis</keyword>
<dbReference type="EC" id="2.5.1.10" evidence="8"/>
<keyword evidence="9" id="KW-1185">Reference proteome</keyword>
<dbReference type="SFLD" id="SFLDS00005">
    <property type="entry name" value="Isoprenoid_Synthase_Type_I"/>
    <property type="match status" value="1"/>
</dbReference>
<reference evidence="8 9" key="1">
    <citation type="journal article" date="2013" name="Int. J. Syst. Evol. Microbiol.">
        <title>Celerinatantimonas yamalensis sp. nov., a cold-adapted diazotrophic bacterium from a cold permafrost brine.</title>
        <authorList>
            <person name="Shcherbakova V."/>
            <person name="Chuvilskaya N."/>
            <person name="Rivkina E."/>
            <person name="Demidov N."/>
            <person name="Uchaeva V."/>
            <person name="Suetin S."/>
            <person name="Suzina N."/>
            <person name="Gilichinsky D."/>
        </authorList>
    </citation>
    <scope>NUCLEOTIDE SEQUENCE [LARGE SCALE GENOMIC DNA]</scope>
    <source>
        <strain evidence="8 9">C7</strain>
    </source>
</reference>
<evidence type="ECO:0000256" key="7">
    <source>
        <dbReference type="RuleBase" id="RU004466"/>
    </source>
</evidence>
<dbReference type="Gene3D" id="1.10.600.10">
    <property type="entry name" value="Farnesyl Diphosphate Synthase"/>
    <property type="match status" value="1"/>
</dbReference>
<gene>
    <name evidence="8" type="primary">ispA</name>
    <name evidence="8" type="ORF">ABUE30_15105</name>
</gene>
<comment type="similarity">
    <text evidence="2 7">Belongs to the FPP/GGPP synthase family.</text>
</comment>
<dbReference type="CDD" id="cd00685">
    <property type="entry name" value="Trans_IPPS_HT"/>
    <property type="match status" value="1"/>
</dbReference>
<dbReference type="EMBL" id="JBEQCT010000008">
    <property type="protein sequence ID" value="MFM2486371.1"/>
    <property type="molecule type" value="Genomic_DNA"/>
</dbReference>
<evidence type="ECO:0000256" key="3">
    <source>
        <dbReference type="ARBA" id="ARBA00022679"/>
    </source>
</evidence>
<organism evidence="8 9">
    <name type="scientific">Celerinatantimonas yamalensis</name>
    <dbReference type="NCBI Taxonomy" id="559956"/>
    <lineage>
        <taxon>Bacteria</taxon>
        <taxon>Pseudomonadati</taxon>
        <taxon>Pseudomonadota</taxon>
        <taxon>Gammaproteobacteria</taxon>
        <taxon>Celerinatantimonadaceae</taxon>
        <taxon>Celerinatantimonas</taxon>
    </lineage>
</organism>
<dbReference type="NCBIfam" id="NF007877">
    <property type="entry name" value="PRK10581.1"/>
    <property type="match status" value="1"/>
</dbReference>
<dbReference type="InterPro" id="IPR000092">
    <property type="entry name" value="Polyprenyl_synt"/>
</dbReference>
<dbReference type="PROSITE" id="PS00723">
    <property type="entry name" value="POLYPRENYL_SYNTHASE_1"/>
    <property type="match status" value="1"/>
</dbReference>
<dbReference type="SFLD" id="SFLDG01017">
    <property type="entry name" value="Polyprenyl_Transferase_Like"/>
    <property type="match status" value="1"/>
</dbReference>
<keyword evidence="3 7" id="KW-0808">Transferase</keyword>
<evidence type="ECO:0000256" key="6">
    <source>
        <dbReference type="ARBA" id="ARBA00023229"/>
    </source>
</evidence>